<sequence>MYMNFCFTYSKAFVYSTGAVSCELRFYNMVMVFFSVLIKDCLEYSLDFRLSPF</sequence>
<dbReference type="AlphaFoldDB" id="A0AAP0HLS3"/>
<keyword evidence="3" id="KW-1185">Reference proteome</keyword>
<keyword evidence="1" id="KW-0472">Membrane</keyword>
<feature type="transmembrane region" description="Helical" evidence="1">
    <location>
        <begin position="12"/>
        <end position="38"/>
    </location>
</feature>
<evidence type="ECO:0000256" key="1">
    <source>
        <dbReference type="SAM" id="Phobius"/>
    </source>
</evidence>
<keyword evidence="1" id="KW-1133">Transmembrane helix</keyword>
<keyword evidence="1" id="KW-0812">Transmembrane</keyword>
<proteinExistence type="predicted"/>
<protein>
    <submittedName>
        <fullName evidence="2">Uncharacterized protein</fullName>
    </submittedName>
</protein>
<evidence type="ECO:0000313" key="3">
    <source>
        <dbReference type="Proteomes" id="UP001420932"/>
    </source>
</evidence>
<name>A0AAP0HLS3_9MAGN</name>
<accession>A0AAP0HLS3</accession>
<organism evidence="2 3">
    <name type="scientific">Stephania yunnanensis</name>
    <dbReference type="NCBI Taxonomy" id="152371"/>
    <lineage>
        <taxon>Eukaryota</taxon>
        <taxon>Viridiplantae</taxon>
        <taxon>Streptophyta</taxon>
        <taxon>Embryophyta</taxon>
        <taxon>Tracheophyta</taxon>
        <taxon>Spermatophyta</taxon>
        <taxon>Magnoliopsida</taxon>
        <taxon>Ranunculales</taxon>
        <taxon>Menispermaceae</taxon>
        <taxon>Menispermoideae</taxon>
        <taxon>Cissampelideae</taxon>
        <taxon>Stephania</taxon>
    </lineage>
</organism>
<dbReference type="EMBL" id="JBBNAF010000012">
    <property type="protein sequence ID" value="KAK9093373.1"/>
    <property type="molecule type" value="Genomic_DNA"/>
</dbReference>
<evidence type="ECO:0000313" key="2">
    <source>
        <dbReference type="EMBL" id="KAK9093373.1"/>
    </source>
</evidence>
<reference evidence="2 3" key="1">
    <citation type="submission" date="2024-01" db="EMBL/GenBank/DDBJ databases">
        <title>Genome assemblies of Stephania.</title>
        <authorList>
            <person name="Yang L."/>
        </authorList>
    </citation>
    <scope>NUCLEOTIDE SEQUENCE [LARGE SCALE GENOMIC DNA]</scope>
    <source>
        <strain evidence="2">YNDBR</strain>
        <tissue evidence="2">Leaf</tissue>
    </source>
</reference>
<dbReference type="Proteomes" id="UP001420932">
    <property type="component" value="Unassembled WGS sequence"/>
</dbReference>
<comment type="caution">
    <text evidence="2">The sequence shown here is derived from an EMBL/GenBank/DDBJ whole genome shotgun (WGS) entry which is preliminary data.</text>
</comment>
<gene>
    <name evidence="2" type="ORF">Syun_028284</name>
</gene>